<feature type="domain" description="TNase-like" evidence="1">
    <location>
        <begin position="1"/>
        <end position="92"/>
    </location>
</feature>
<dbReference type="SUPFAM" id="SSF50199">
    <property type="entry name" value="Staphylococcal nuclease"/>
    <property type="match status" value="1"/>
</dbReference>
<gene>
    <name evidence="2" type="ORF">roselon_03423</name>
</gene>
<evidence type="ECO:0000313" key="3">
    <source>
        <dbReference type="Proteomes" id="UP000019593"/>
    </source>
</evidence>
<evidence type="ECO:0000259" key="1">
    <source>
        <dbReference type="PROSITE" id="PS50830"/>
    </source>
</evidence>
<accession>W8S9J7</accession>
<dbReference type="Gene3D" id="2.40.50.90">
    <property type="match status" value="1"/>
</dbReference>
<dbReference type="Pfam" id="PF00565">
    <property type="entry name" value="SNase"/>
    <property type="match status" value="1"/>
</dbReference>
<sequence length="108" mass="11974">MVDGDTVDMVCPDEGRFRARLTGYDTPESFAPRCAEEAQRAHQATARLRALVRSAVRVEARLGGVDRYNRRLVHLRLDGVDVGATLISEGLAVRYAGGRRIDWCARMG</sequence>
<dbReference type="AlphaFoldDB" id="W8S9J7"/>
<dbReference type="HOGENOM" id="CLU_046484_13_4_5"/>
<keyword evidence="3" id="KW-1185">Reference proteome</keyword>
<name>W8S9J7_9RHOB</name>
<dbReference type="eggNOG" id="COG1525">
    <property type="taxonomic scope" value="Bacteria"/>
</dbReference>
<protein>
    <submittedName>
        <fullName evidence="2">Thermonuclease</fullName>
    </submittedName>
</protein>
<dbReference type="Proteomes" id="UP000019593">
    <property type="component" value="Chromosome"/>
</dbReference>
<dbReference type="STRING" id="1294273.roselon_03423"/>
<organism evidence="2 3">
    <name type="scientific">Roseicyclus elongatus DSM 19469</name>
    <dbReference type="NCBI Taxonomy" id="1294273"/>
    <lineage>
        <taxon>Bacteria</taxon>
        <taxon>Pseudomonadati</taxon>
        <taxon>Pseudomonadota</taxon>
        <taxon>Alphaproteobacteria</taxon>
        <taxon>Rhodobacterales</taxon>
        <taxon>Roseobacteraceae</taxon>
        <taxon>Roseicyclus</taxon>
    </lineage>
</organism>
<evidence type="ECO:0000313" key="2">
    <source>
        <dbReference type="EMBL" id="AHM05681.1"/>
    </source>
</evidence>
<dbReference type="KEGG" id="red:roselon_03423"/>
<proteinExistence type="predicted"/>
<reference evidence="2 3" key="1">
    <citation type="submission" date="2013-03" db="EMBL/GenBank/DDBJ databases">
        <authorList>
            <person name="Fiebig A."/>
            <person name="Goeker M."/>
            <person name="Klenk H.-P.P."/>
        </authorList>
    </citation>
    <scope>NUCLEOTIDE SEQUENCE [LARGE SCALE GENOMIC DNA]</scope>
    <source>
        <strain evidence="3">DSM 19469</strain>
    </source>
</reference>
<dbReference type="InterPro" id="IPR016071">
    <property type="entry name" value="Staphylococal_nuclease_OB-fold"/>
</dbReference>
<dbReference type="InterPro" id="IPR035437">
    <property type="entry name" value="SNase_OB-fold_sf"/>
</dbReference>
<dbReference type="EMBL" id="CP004372">
    <property type="protein sequence ID" value="AHM05681.1"/>
    <property type="molecule type" value="Genomic_DNA"/>
</dbReference>
<dbReference type="PROSITE" id="PS50830">
    <property type="entry name" value="TNASE_3"/>
    <property type="match status" value="1"/>
</dbReference>